<gene>
    <name evidence="1" type="ORF">EVI01_13570</name>
</gene>
<sequence length="402" mass="47250">MKDEKKQHILAMGLRLAEATGFEVVGEQGAENYQFLFSQFKKMIENDHQDQLVNKEAKESVLQSLDHTIEFYNAKTDKEVEKLLENLKNDDNTSFMIIPVYKTEKYLHDHVHCLLIHKKEEQYVVTKTDKLHNINSSGNIFEYANFYTKITEKEMPLLSQILFLSKQEHHTESKVDIAASIDTLGVKERKHLAVDWSGYRGIPNCPINEPLATLRIALYNCKHNIFKHTISNRFKPKMGTSKDFHKHFFQTFIENEKEINHYYQALWQIYENRKDKDYCEKVWQEYCKEKKDKGEILSPDQITINRFLANYFLQKTLDHPNTSETIRKAGSLSTEEDFSFFKVFTSDSKELKKWNSYKFLKDSLTNKTIPSGYQPLSDLLSTSTEHKNKSVTQRQTKENLSR</sequence>
<name>A0A511J1Z1_9ENTE</name>
<protein>
    <submittedName>
        <fullName evidence="1">Uncharacterized protein</fullName>
    </submittedName>
</protein>
<proteinExistence type="predicted"/>
<organism evidence="1 2">
    <name type="scientific">Enterococcus villorum</name>
    <dbReference type="NCBI Taxonomy" id="112904"/>
    <lineage>
        <taxon>Bacteria</taxon>
        <taxon>Bacillati</taxon>
        <taxon>Bacillota</taxon>
        <taxon>Bacilli</taxon>
        <taxon>Lactobacillales</taxon>
        <taxon>Enterococcaceae</taxon>
        <taxon>Enterococcus</taxon>
    </lineage>
</organism>
<dbReference type="Proteomes" id="UP000321830">
    <property type="component" value="Unassembled WGS sequence"/>
</dbReference>
<evidence type="ECO:0000313" key="1">
    <source>
        <dbReference type="EMBL" id="GEL92020.1"/>
    </source>
</evidence>
<accession>A0A511J1Z1</accession>
<reference evidence="1 2" key="1">
    <citation type="submission" date="2019-07" db="EMBL/GenBank/DDBJ databases">
        <title>Whole genome shotgun sequence of Enterococcus villorum NBRC 100699.</title>
        <authorList>
            <person name="Hosoyama A."/>
            <person name="Uohara A."/>
            <person name="Ohji S."/>
            <person name="Ichikawa N."/>
        </authorList>
    </citation>
    <scope>NUCLEOTIDE SEQUENCE [LARGE SCALE GENOMIC DNA]</scope>
    <source>
        <strain evidence="1 2">NBRC 100699</strain>
    </source>
</reference>
<dbReference type="RefSeq" id="WP_146811578.1">
    <property type="nucleotide sequence ID" value="NZ_BJWF01000013.1"/>
</dbReference>
<comment type="caution">
    <text evidence="1">The sequence shown here is derived from an EMBL/GenBank/DDBJ whole genome shotgun (WGS) entry which is preliminary data.</text>
</comment>
<evidence type="ECO:0000313" key="2">
    <source>
        <dbReference type="Proteomes" id="UP000321830"/>
    </source>
</evidence>
<dbReference type="AlphaFoldDB" id="A0A511J1Z1"/>
<dbReference type="EMBL" id="BJWF01000013">
    <property type="protein sequence ID" value="GEL92020.1"/>
    <property type="molecule type" value="Genomic_DNA"/>
</dbReference>